<dbReference type="SMART" id="SM00184">
    <property type="entry name" value="RING"/>
    <property type="match status" value="1"/>
</dbReference>
<dbReference type="SUPFAM" id="SSF57850">
    <property type="entry name" value="RING/U-box"/>
    <property type="match status" value="1"/>
</dbReference>
<dbReference type="GeneID" id="116304763"/>
<feature type="compositionally biased region" description="Polar residues" evidence="5">
    <location>
        <begin position="57"/>
        <end position="70"/>
    </location>
</feature>
<dbReference type="Pfam" id="PF13639">
    <property type="entry name" value="zf-RING_2"/>
    <property type="match status" value="1"/>
</dbReference>
<dbReference type="Gene3D" id="3.30.40.10">
    <property type="entry name" value="Zinc/RING finger domain, C3HC4 (zinc finger)"/>
    <property type="match status" value="1"/>
</dbReference>
<dbReference type="InParanoid" id="A0A6P8IT78"/>
<dbReference type="PANTHER" id="PTHR23041">
    <property type="entry name" value="RING FINGER DOMAIN-CONTAINING"/>
    <property type="match status" value="1"/>
</dbReference>
<evidence type="ECO:0000256" key="5">
    <source>
        <dbReference type="SAM" id="MobiDB-lite"/>
    </source>
</evidence>
<sequence length="371" mass="41551">MPRKQQKRKHSALIHSEEEEEQRQYELKPEPSMENNTSNNTTEAKHEGLQDEEDLPDNSTNNMDNQSSSNSIAHLTDFMDSLANENQLDSATRPKRARFIPDSNAIFDDYNSLELPLLNIPPVQSPSSSSSTENYHSFSGGLTDSSNSLTSDRDLLDSDNGSDDNLLGERFPTSEVHEVIDLSSPALPRDSSDIVDLTLEPNSPTRSNFVDLTRESVEQSDSSPIIVSVNKIYQRRSVIESRPSCRFQVTPSCSSNQEHSTAEENHICDADDDISVENLAGEHSVNNNSYNGSTSCGESKRNKEKEQFDKSITCPICLDDVHLIKRKRQLSSTTCGHVFCDKCIKNAIKTQSRCPTCRKKLTLRQIHPLFL</sequence>
<dbReference type="GO" id="GO:0008270">
    <property type="term" value="F:zinc ion binding"/>
    <property type="evidence" value="ECO:0007669"/>
    <property type="project" value="UniProtKB-KW"/>
</dbReference>
<keyword evidence="1" id="KW-0479">Metal-binding</keyword>
<keyword evidence="7" id="KW-1185">Reference proteome</keyword>
<proteinExistence type="predicted"/>
<feature type="region of interest" description="Disordered" evidence="5">
    <location>
        <begin position="1"/>
        <end position="70"/>
    </location>
</feature>
<feature type="compositionally biased region" description="Basic and acidic residues" evidence="5">
    <location>
        <begin position="22"/>
        <end position="31"/>
    </location>
</feature>
<dbReference type="PROSITE" id="PS50089">
    <property type="entry name" value="ZF_RING_2"/>
    <property type="match status" value="1"/>
</dbReference>
<dbReference type="KEGG" id="aten:116304763"/>
<gene>
    <name evidence="8" type="primary">LOC116304763</name>
</gene>
<evidence type="ECO:0000313" key="7">
    <source>
        <dbReference type="Proteomes" id="UP000515163"/>
    </source>
</evidence>
<dbReference type="AlphaFoldDB" id="A0A6P8IT78"/>
<dbReference type="RefSeq" id="XP_031570401.1">
    <property type="nucleotide sequence ID" value="XM_031714541.1"/>
</dbReference>
<accession>A0A6P8IT78</accession>
<evidence type="ECO:0000256" key="3">
    <source>
        <dbReference type="ARBA" id="ARBA00022833"/>
    </source>
</evidence>
<dbReference type="PANTHER" id="PTHR23041:SF78">
    <property type="entry name" value="E3 UBIQUITIN-PROTEIN LIGASE RNF4"/>
    <property type="match status" value="1"/>
</dbReference>
<dbReference type="PROSITE" id="PS00518">
    <property type="entry name" value="ZF_RING_1"/>
    <property type="match status" value="1"/>
</dbReference>
<evidence type="ECO:0000256" key="2">
    <source>
        <dbReference type="ARBA" id="ARBA00022771"/>
    </source>
</evidence>
<feature type="compositionally biased region" description="Basic residues" evidence="5">
    <location>
        <begin position="1"/>
        <end position="12"/>
    </location>
</feature>
<dbReference type="InterPro" id="IPR001841">
    <property type="entry name" value="Znf_RING"/>
</dbReference>
<keyword evidence="2 4" id="KW-0863">Zinc-finger</keyword>
<reference evidence="8" key="1">
    <citation type="submission" date="2025-08" db="UniProtKB">
        <authorList>
            <consortium name="RefSeq"/>
        </authorList>
    </citation>
    <scope>IDENTIFICATION</scope>
    <source>
        <tissue evidence="8">Tentacle</tissue>
    </source>
</reference>
<dbReference type="GO" id="GO:0045944">
    <property type="term" value="P:positive regulation of transcription by RNA polymerase II"/>
    <property type="evidence" value="ECO:0007669"/>
    <property type="project" value="TreeGrafter"/>
</dbReference>
<dbReference type="OrthoDB" id="6105938at2759"/>
<organism evidence="7 8">
    <name type="scientific">Actinia tenebrosa</name>
    <name type="common">Australian red waratah sea anemone</name>
    <dbReference type="NCBI Taxonomy" id="6105"/>
    <lineage>
        <taxon>Eukaryota</taxon>
        <taxon>Metazoa</taxon>
        <taxon>Cnidaria</taxon>
        <taxon>Anthozoa</taxon>
        <taxon>Hexacorallia</taxon>
        <taxon>Actiniaria</taxon>
        <taxon>Actiniidae</taxon>
        <taxon>Actinia</taxon>
    </lineage>
</organism>
<keyword evidence="3" id="KW-0862">Zinc</keyword>
<evidence type="ECO:0000259" key="6">
    <source>
        <dbReference type="PROSITE" id="PS50089"/>
    </source>
</evidence>
<dbReference type="Proteomes" id="UP000515163">
    <property type="component" value="Unplaced"/>
</dbReference>
<feature type="region of interest" description="Disordered" evidence="5">
    <location>
        <begin position="123"/>
        <end position="172"/>
    </location>
</feature>
<dbReference type="InterPro" id="IPR017907">
    <property type="entry name" value="Znf_RING_CS"/>
</dbReference>
<evidence type="ECO:0000256" key="4">
    <source>
        <dbReference type="PROSITE-ProRule" id="PRU00175"/>
    </source>
</evidence>
<dbReference type="InterPro" id="IPR047134">
    <property type="entry name" value="RNF4"/>
</dbReference>
<evidence type="ECO:0000256" key="1">
    <source>
        <dbReference type="ARBA" id="ARBA00022723"/>
    </source>
</evidence>
<evidence type="ECO:0000313" key="8">
    <source>
        <dbReference type="RefSeq" id="XP_031570401.1"/>
    </source>
</evidence>
<feature type="compositionally biased region" description="Low complexity" evidence="5">
    <location>
        <begin position="125"/>
        <end position="150"/>
    </location>
</feature>
<name>A0A6P8IT78_ACTTE</name>
<feature type="domain" description="RING-type" evidence="6">
    <location>
        <begin position="314"/>
        <end position="358"/>
    </location>
</feature>
<protein>
    <submittedName>
        <fullName evidence="8">E3 ubiquitin-protein ligase complex slx8-rfp subunit slx8-like</fullName>
    </submittedName>
</protein>
<dbReference type="InterPro" id="IPR013083">
    <property type="entry name" value="Znf_RING/FYVE/PHD"/>
</dbReference>